<organism evidence="1 2">
    <name type="scientific">Gramella jeungdoensis</name>
    <dbReference type="NCBI Taxonomy" id="708091"/>
    <lineage>
        <taxon>Bacteria</taxon>
        <taxon>Pseudomonadati</taxon>
        <taxon>Bacteroidota</taxon>
        <taxon>Flavobacteriia</taxon>
        <taxon>Flavobacteriales</taxon>
        <taxon>Flavobacteriaceae</taxon>
        <taxon>Christiangramia</taxon>
    </lineage>
</organism>
<evidence type="ECO:0000313" key="1">
    <source>
        <dbReference type="EMBL" id="MCM8568788.1"/>
    </source>
</evidence>
<accession>A0ABT0YZ97</accession>
<keyword evidence="2" id="KW-1185">Reference proteome</keyword>
<dbReference type="EMBL" id="JAMSCK010000002">
    <property type="protein sequence ID" value="MCM8568788.1"/>
    <property type="molecule type" value="Genomic_DNA"/>
</dbReference>
<dbReference type="Proteomes" id="UP001155077">
    <property type="component" value="Unassembled WGS sequence"/>
</dbReference>
<proteinExistence type="predicted"/>
<dbReference type="RefSeq" id="WP_252111188.1">
    <property type="nucleotide sequence ID" value="NZ_JAMSCK010000002.1"/>
</dbReference>
<protein>
    <submittedName>
        <fullName evidence="1">Uncharacterized protein</fullName>
    </submittedName>
</protein>
<gene>
    <name evidence="1" type="ORF">NE848_05325</name>
</gene>
<comment type="caution">
    <text evidence="1">The sequence shown here is derived from an EMBL/GenBank/DDBJ whole genome shotgun (WGS) entry which is preliminary data.</text>
</comment>
<evidence type="ECO:0000313" key="2">
    <source>
        <dbReference type="Proteomes" id="UP001155077"/>
    </source>
</evidence>
<dbReference type="PROSITE" id="PS51257">
    <property type="entry name" value="PROKAR_LIPOPROTEIN"/>
    <property type="match status" value="1"/>
</dbReference>
<sequence length="191" mass="21758">MKSKKIKPFSLMGISRNALNFTLFIVFLASVLISCSKENLDTSLQDVESADLKIGVELETTQEQLDRLTQKMRRFHNIQVAMAQGWDFDLTGNIPNMGHHYVNEDLLDGTFELLKPEALLYIEDENDNWMFVGVEYLVLMEEMEDPSTPPEGFIGDEDEWTIVGPFWTLHAWVGVENPDGVFNPTNSNVPE</sequence>
<name>A0ABT0YZ97_9FLAO</name>
<reference evidence="1" key="1">
    <citation type="submission" date="2022-06" db="EMBL/GenBank/DDBJ databases">
        <title>Gramella sediminis sp. nov., isolated from deep-sea sediment of the Indian Ocean.</title>
        <authorList>
            <person name="Yang L."/>
        </authorList>
    </citation>
    <scope>NUCLEOTIDE SEQUENCE</scope>
    <source>
        <strain evidence="1">HMD3159</strain>
    </source>
</reference>